<dbReference type="RefSeq" id="XP_005780892.1">
    <property type="nucleotide sequence ID" value="XM_005780835.1"/>
</dbReference>
<dbReference type="PANTHER" id="PTHR21255:SF4">
    <property type="entry name" value="DYNEIN LIGHT CHAIN TCTEX-TYPE"/>
    <property type="match status" value="1"/>
</dbReference>
<dbReference type="eggNOG" id="KOG4081">
    <property type="taxonomic scope" value="Eukaryota"/>
</dbReference>
<reference evidence="1" key="2">
    <citation type="submission" date="2024-10" db="UniProtKB">
        <authorList>
            <consortium name="EnsemblProtists"/>
        </authorList>
    </citation>
    <scope>IDENTIFICATION</scope>
</reference>
<sequence length="96" mass="10857">MSSRRQSVESVLSNASYNHVKVPQWTNDVIELTMKRLKELNQPFKYIVTCAIMQKNGAGLHMATSTFWDNSSDGSATLKWDSKTMYCMTTVFGLSI</sequence>
<organism evidence="1 2">
    <name type="scientific">Emiliania huxleyi (strain CCMP1516)</name>
    <dbReference type="NCBI Taxonomy" id="280463"/>
    <lineage>
        <taxon>Eukaryota</taxon>
        <taxon>Haptista</taxon>
        <taxon>Haptophyta</taxon>
        <taxon>Prymnesiophyceae</taxon>
        <taxon>Isochrysidales</taxon>
        <taxon>Noelaerhabdaceae</taxon>
        <taxon>Emiliania</taxon>
    </lineage>
</organism>
<dbReference type="Pfam" id="PF03645">
    <property type="entry name" value="Tctex-1"/>
    <property type="match status" value="1"/>
</dbReference>
<dbReference type="CDD" id="cd21455">
    <property type="entry name" value="DLC-like_DYNLT1_DYNLT3"/>
    <property type="match status" value="1"/>
</dbReference>
<dbReference type="OMA" id="HNDEMTF"/>
<accession>A0A0D3JY78</accession>
<dbReference type="InterPro" id="IPR038586">
    <property type="entry name" value="Tctex-1-like_sf"/>
</dbReference>
<dbReference type="GO" id="GO:0005737">
    <property type="term" value="C:cytoplasm"/>
    <property type="evidence" value="ECO:0007669"/>
    <property type="project" value="TreeGrafter"/>
</dbReference>
<dbReference type="GO" id="GO:0005868">
    <property type="term" value="C:cytoplasmic dynein complex"/>
    <property type="evidence" value="ECO:0007669"/>
    <property type="project" value="TreeGrafter"/>
</dbReference>
<dbReference type="InterPro" id="IPR005334">
    <property type="entry name" value="Tctex-1-like"/>
</dbReference>
<dbReference type="EnsemblProtists" id="EOD28463">
    <property type="protein sequence ID" value="EOD28463"/>
    <property type="gene ID" value="EMIHUDRAFT_64146"/>
</dbReference>
<proteinExistence type="predicted"/>
<reference evidence="2" key="1">
    <citation type="journal article" date="2013" name="Nature">
        <title>Pan genome of the phytoplankton Emiliania underpins its global distribution.</title>
        <authorList>
            <person name="Read B.A."/>
            <person name="Kegel J."/>
            <person name="Klute M.J."/>
            <person name="Kuo A."/>
            <person name="Lefebvre S.C."/>
            <person name="Maumus F."/>
            <person name="Mayer C."/>
            <person name="Miller J."/>
            <person name="Monier A."/>
            <person name="Salamov A."/>
            <person name="Young J."/>
            <person name="Aguilar M."/>
            <person name="Claverie J.M."/>
            <person name="Frickenhaus S."/>
            <person name="Gonzalez K."/>
            <person name="Herman E.K."/>
            <person name="Lin Y.C."/>
            <person name="Napier J."/>
            <person name="Ogata H."/>
            <person name="Sarno A.F."/>
            <person name="Shmutz J."/>
            <person name="Schroeder D."/>
            <person name="de Vargas C."/>
            <person name="Verret F."/>
            <person name="von Dassow P."/>
            <person name="Valentin K."/>
            <person name="Van de Peer Y."/>
            <person name="Wheeler G."/>
            <person name="Dacks J.B."/>
            <person name="Delwiche C.F."/>
            <person name="Dyhrman S.T."/>
            <person name="Glockner G."/>
            <person name="John U."/>
            <person name="Richards T."/>
            <person name="Worden A.Z."/>
            <person name="Zhang X."/>
            <person name="Grigoriev I.V."/>
            <person name="Allen A.E."/>
            <person name="Bidle K."/>
            <person name="Borodovsky M."/>
            <person name="Bowler C."/>
            <person name="Brownlee C."/>
            <person name="Cock J.M."/>
            <person name="Elias M."/>
            <person name="Gladyshev V.N."/>
            <person name="Groth M."/>
            <person name="Guda C."/>
            <person name="Hadaegh A."/>
            <person name="Iglesias-Rodriguez M.D."/>
            <person name="Jenkins J."/>
            <person name="Jones B.M."/>
            <person name="Lawson T."/>
            <person name="Leese F."/>
            <person name="Lindquist E."/>
            <person name="Lobanov A."/>
            <person name="Lomsadze A."/>
            <person name="Malik S.B."/>
            <person name="Marsh M.E."/>
            <person name="Mackinder L."/>
            <person name="Mock T."/>
            <person name="Mueller-Roeber B."/>
            <person name="Pagarete A."/>
            <person name="Parker M."/>
            <person name="Probert I."/>
            <person name="Quesneville H."/>
            <person name="Raines C."/>
            <person name="Rensing S.A."/>
            <person name="Riano-Pachon D.M."/>
            <person name="Richier S."/>
            <person name="Rokitta S."/>
            <person name="Shiraiwa Y."/>
            <person name="Soanes D.M."/>
            <person name="van der Giezen M."/>
            <person name="Wahlund T.M."/>
            <person name="Williams B."/>
            <person name="Wilson W."/>
            <person name="Wolfe G."/>
            <person name="Wurch L.L."/>
        </authorList>
    </citation>
    <scope>NUCLEOTIDE SEQUENCE</scope>
</reference>
<keyword evidence="2" id="KW-1185">Reference proteome</keyword>
<dbReference type="KEGG" id="ehx:EMIHUDRAFT_64146"/>
<protein>
    <submittedName>
        <fullName evidence="1">Uncharacterized protein</fullName>
    </submittedName>
</protein>
<dbReference type="GO" id="GO:0007018">
    <property type="term" value="P:microtubule-based movement"/>
    <property type="evidence" value="ECO:0007669"/>
    <property type="project" value="TreeGrafter"/>
</dbReference>
<evidence type="ECO:0000313" key="2">
    <source>
        <dbReference type="Proteomes" id="UP000013827"/>
    </source>
</evidence>
<evidence type="ECO:0000313" key="1">
    <source>
        <dbReference type="EnsemblProtists" id="EOD28463"/>
    </source>
</evidence>
<name>A0A0D3JY78_EMIH1</name>
<dbReference type="PANTHER" id="PTHR21255">
    <property type="entry name" value="T-COMPLEX-ASSOCIATED-TESTIS-EXPRESSED 1/ DYNEIN LIGHT CHAIN"/>
    <property type="match status" value="1"/>
</dbReference>
<dbReference type="GeneID" id="17274009"/>
<dbReference type="AlphaFoldDB" id="A0A0D3JY78"/>
<dbReference type="Proteomes" id="UP000013827">
    <property type="component" value="Unassembled WGS sequence"/>
</dbReference>
<dbReference type="STRING" id="2903.R1CZH0"/>
<dbReference type="HOGENOM" id="CLU_097204_7_2_1"/>
<dbReference type="Gene3D" id="3.30.1140.40">
    <property type="entry name" value="Tctex-1"/>
    <property type="match status" value="1"/>
</dbReference>
<dbReference type="PaxDb" id="2903-EOD28463"/>
<dbReference type="GO" id="GO:0045505">
    <property type="term" value="F:dynein intermediate chain binding"/>
    <property type="evidence" value="ECO:0007669"/>
    <property type="project" value="TreeGrafter"/>
</dbReference>